<dbReference type="Proteomes" id="UP000256924">
    <property type="component" value="Unassembled WGS sequence"/>
</dbReference>
<evidence type="ECO:0000313" key="2">
    <source>
        <dbReference type="EMBL" id="REC50695.1"/>
    </source>
</evidence>
<sequence length="72" mass="8307">MKTLFAFIIINIVFFTVGCFISYFVFDYFNPPVTEDGHPVMPIGNAIYSVVTSFVLTILLFILIRKYIAEKF</sequence>
<organism evidence="2 3">
    <name type="scientific">Candidatus Chryseobacterium massiliense</name>
    <dbReference type="NCBI Taxonomy" id="204089"/>
    <lineage>
        <taxon>Bacteria</taxon>
        <taxon>Pseudomonadati</taxon>
        <taxon>Bacteroidota</taxon>
        <taxon>Flavobacteriia</taxon>
        <taxon>Flavobacteriales</taxon>
        <taxon>Weeksellaceae</taxon>
        <taxon>Chryseobacterium group</taxon>
        <taxon>Chryseobacterium</taxon>
    </lineage>
</organism>
<comment type="caution">
    <text evidence="2">The sequence shown here is derived from an EMBL/GenBank/DDBJ whole genome shotgun (WGS) entry which is preliminary data.</text>
</comment>
<dbReference type="PROSITE" id="PS51257">
    <property type="entry name" value="PROKAR_LIPOPROTEIN"/>
    <property type="match status" value="1"/>
</dbReference>
<proteinExistence type="predicted"/>
<protein>
    <submittedName>
        <fullName evidence="2">Uncharacterized protein</fullName>
    </submittedName>
</protein>
<name>A0A3D9BAR9_9FLAO</name>
<feature type="transmembrane region" description="Helical" evidence="1">
    <location>
        <begin position="5"/>
        <end position="26"/>
    </location>
</feature>
<keyword evidence="1" id="KW-0812">Transmembrane</keyword>
<keyword evidence="1" id="KW-0472">Membrane</keyword>
<dbReference type="AlphaFoldDB" id="A0A3D9BAR9"/>
<evidence type="ECO:0000256" key="1">
    <source>
        <dbReference type="SAM" id="Phobius"/>
    </source>
</evidence>
<dbReference type="EMBL" id="QNVU01000013">
    <property type="protein sequence ID" value="REC50695.1"/>
    <property type="molecule type" value="Genomic_DNA"/>
</dbReference>
<accession>A0A3D9BAR9</accession>
<dbReference type="RefSeq" id="WP_116098236.1">
    <property type="nucleotide sequence ID" value="NZ_QNVU01000013.1"/>
</dbReference>
<evidence type="ECO:0000313" key="3">
    <source>
        <dbReference type="Proteomes" id="UP000256924"/>
    </source>
</evidence>
<feature type="transmembrane region" description="Helical" evidence="1">
    <location>
        <begin position="46"/>
        <end position="64"/>
    </location>
</feature>
<keyword evidence="1" id="KW-1133">Transmembrane helix</keyword>
<gene>
    <name evidence="2" type="ORF">DRF68_08305</name>
</gene>
<keyword evidence="3" id="KW-1185">Reference proteome</keyword>
<reference evidence="2 3" key="1">
    <citation type="journal article" date="2004" name="Emerg. Infect. Dis.">
        <title>Amoebae-resisting bacteria isolated from human nasal swabs by amoebal coculture.</title>
        <authorList>
            <person name="Greub G."/>
            <person name="La Scola B."/>
            <person name="Raoult D."/>
        </authorList>
    </citation>
    <scope>NUCLEOTIDE SEQUENCE [LARGE SCALE GENOMIC DNA]</scope>
    <source>
        <strain evidence="2 3">CCUG 51329</strain>
    </source>
</reference>